<sequence length="96" mass="11010">MYDEATATPGSSEENLMARYERRLTLIAVLFWGAGIANHITRKQQDTFCDDCHRFTKGTGQARSVPACAWSSFWLINHRHLGRVLLQRVHEHSDQP</sequence>
<dbReference type="EMBL" id="LFZO01000001">
    <property type="protein sequence ID" value="KXT18977.1"/>
    <property type="molecule type" value="Genomic_DNA"/>
</dbReference>
<name>A0A139IW52_9PEZI</name>
<evidence type="ECO:0000313" key="1">
    <source>
        <dbReference type="EMBL" id="KXT18977.1"/>
    </source>
</evidence>
<evidence type="ECO:0000313" key="2">
    <source>
        <dbReference type="Proteomes" id="UP000073492"/>
    </source>
</evidence>
<dbReference type="Proteomes" id="UP000073492">
    <property type="component" value="Unassembled WGS sequence"/>
</dbReference>
<organism evidence="1 2">
    <name type="scientific">Pseudocercospora musae</name>
    <dbReference type="NCBI Taxonomy" id="113226"/>
    <lineage>
        <taxon>Eukaryota</taxon>
        <taxon>Fungi</taxon>
        <taxon>Dikarya</taxon>
        <taxon>Ascomycota</taxon>
        <taxon>Pezizomycotina</taxon>
        <taxon>Dothideomycetes</taxon>
        <taxon>Dothideomycetidae</taxon>
        <taxon>Mycosphaerellales</taxon>
        <taxon>Mycosphaerellaceae</taxon>
        <taxon>Pseudocercospora</taxon>
    </lineage>
</organism>
<proteinExistence type="predicted"/>
<comment type="caution">
    <text evidence="1">The sequence shown here is derived from an EMBL/GenBank/DDBJ whole genome shotgun (WGS) entry which is preliminary data.</text>
</comment>
<dbReference type="AlphaFoldDB" id="A0A139IW52"/>
<dbReference type="OrthoDB" id="409136at2759"/>
<reference evidence="1 2" key="1">
    <citation type="submission" date="2015-07" db="EMBL/GenBank/DDBJ databases">
        <title>Comparative genomics of the Sigatoka disease complex on banana suggests a link between parallel evolutionary changes in Pseudocercospora fijiensis and Pseudocercospora eumusae and increased virulence on the banana host.</title>
        <authorList>
            <person name="Chang T.-C."/>
            <person name="Salvucci A."/>
            <person name="Crous P.W."/>
            <person name="Stergiopoulos I."/>
        </authorList>
    </citation>
    <scope>NUCLEOTIDE SEQUENCE [LARGE SCALE GENOMIC DNA]</scope>
    <source>
        <strain evidence="1 2">CBS 116634</strain>
    </source>
</reference>
<protein>
    <submittedName>
        <fullName evidence="1">Uncharacterized protein</fullName>
    </submittedName>
</protein>
<accession>A0A139IW52</accession>
<keyword evidence="2" id="KW-1185">Reference proteome</keyword>
<gene>
    <name evidence="1" type="ORF">AC579_8711</name>
</gene>